<dbReference type="InterPro" id="IPR023296">
    <property type="entry name" value="Glyco_hydro_beta-prop_sf"/>
</dbReference>
<dbReference type="Gene3D" id="3.20.20.80">
    <property type="entry name" value="Glycosidases"/>
    <property type="match status" value="1"/>
</dbReference>
<dbReference type="SUPFAM" id="SSF51445">
    <property type="entry name" value="(Trans)glycosidases"/>
    <property type="match status" value="1"/>
</dbReference>
<protein>
    <recommendedName>
        <fullName evidence="3">non-reducing end alpha-L-arabinofuranosidase</fullName>
        <ecNumber evidence="3">3.2.1.55</ecNumber>
    </recommendedName>
</protein>
<evidence type="ECO:0000256" key="2">
    <source>
        <dbReference type="ARBA" id="ARBA00007186"/>
    </source>
</evidence>
<accession>A0ABT6YZ57</accession>
<comment type="caution">
    <text evidence="7">The sequence shown here is derived from an EMBL/GenBank/DDBJ whole genome shotgun (WGS) entry which is preliminary data.</text>
</comment>
<evidence type="ECO:0000256" key="1">
    <source>
        <dbReference type="ARBA" id="ARBA00001462"/>
    </source>
</evidence>
<dbReference type="InterPro" id="IPR055133">
    <property type="entry name" value="BT_3657-like_N"/>
</dbReference>
<evidence type="ECO:0000313" key="7">
    <source>
        <dbReference type="EMBL" id="MDI9874093.1"/>
    </source>
</evidence>
<keyword evidence="5" id="KW-0378">Hydrolase</keyword>
<keyword evidence="8" id="KW-1185">Reference proteome</keyword>
<dbReference type="Pfam" id="PF02018">
    <property type="entry name" value="CBM_4_9"/>
    <property type="match status" value="1"/>
</dbReference>
<dbReference type="EC" id="3.2.1.55" evidence="3"/>
<dbReference type="Pfam" id="PF22848">
    <property type="entry name" value="ASD1_dom"/>
    <property type="match status" value="1"/>
</dbReference>
<dbReference type="Proteomes" id="UP001225761">
    <property type="component" value="Unassembled WGS sequence"/>
</dbReference>
<keyword evidence="4" id="KW-0732">Signal</keyword>
<reference evidence="7 8" key="1">
    <citation type="submission" date="2023-05" db="EMBL/GenBank/DDBJ databases">
        <title>Novel species of genus Flectobacillus isolated from stream in China.</title>
        <authorList>
            <person name="Lu H."/>
        </authorList>
    </citation>
    <scope>NUCLEOTIDE SEQUENCE [LARGE SCALE GENOMIC DNA]</scope>
    <source>
        <strain evidence="7 8">LFS242W</strain>
    </source>
</reference>
<dbReference type="PANTHER" id="PTHR31776">
    <property type="entry name" value="ALPHA-L-ARABINOFURANOSIDASE 1"/>
    <property type="match status" value="1"/>
</dbReference>
<dbReference type="InterPro" id="IPR013780">
    <property type="entry name" value="Glyco_hydro_b"/>
</dbReference>
<dbReference type="EMBL" id="JASHIE010000003">
    <property type="protein sequence ID" value="MDI9874093.1"/>
    <property type="molecule type" value="Genomic_DNA"/>
</dbReference>
<evidence type="ECO:0000256" key="5">
    <source>
        <dbReference type="ARBA" id="ARBA00022801"/>
    </source>
</evidence>
<dbReference type="RefSeq" id="WP_283381084.1">
    <property type="nucleotide sequence ID" value="NZ_JASHIE010000003.1"/>
</dbReference>
<evidence type="ECO:0000256" key="3">
    <source>
        <dbReference type="ARBA" id="ARBA00012670"/>
    </source>
</evidence>
<dbReference type="Pfam" id="PF06964">
    <property type="entry name" value="Alpha-L-AF_C"/>
    <property type="match status" value="1"/>
</dbReference>
<dbReference type="InterPro" id="IPR010720">
    <property type="entry name" value="Alpha-L-AF_C"/>
</dbReference>
<organism evidence="7 8">
    <name type="scientific">Flectobacillus rivi</name>
    <dbReference type="NCBI Taxonomy" id="2984209"/>
    <lineage>
        <taxon>Bacteria</taxon>
        <taxon>Pseudomonadati</taxon>
        <taxon>Bacteroidota</taxon>
        <taxon>Cytophagia</taxon>
        <taxon>Cytophagales</taxon>
        <taxon>Flectobacillaceae</taxon>
        <taxon>Flectobacillus</taxon>
    </lineage>
</organism>
<dbReference type="InterPro" id="IPR051563">
    <property type="entry name" value="Glycosyl_Hydrolase_51"/>
</dbReference>
<evidence type="ECO:0000259" key="6">
    <source>
        <dbReference type="SMART" id="SM00813"/>
    </source>
</evidence>
<proteinExistence type="inferred from homology"/>
<comment type="catalytic activity">
    <reaction evidence="1">
        <text>Hydrolysis of terminal non-reducing alpha-L-arabinofuranoside residues in alpha-L-arabinosides.</text>
        <dbReference type="EC" id="3.2.1.55"/>
    </reaction>
</comment>
<sequence length="861" mass="96657">MKKLLFLLCFFTIKLSAQTIKQDSVYLFSYCSLKNDGKIGLQLAWSTDKNTWNSIGSDFGVLGSDYGTWGAQKRMLSPFLWIGADGLWHCVFSVNEKDNALAHASSVDLIAWGRQSYPVFTGSENCLLPEFTYDTKTKQYLISWLSKKGDMTEVFTTTTKDFRSYGKEQKASLSARLNLRTEVKLGEKTETGLVYKVSSAVVNKLLKHLDTEKERQKLYRENLYEDTVKLANLKPLSAQVNVDFQKRKPISSTLMGIFFEDLNYAADGGLYAELIQNRDFEYKLSEKGGKDKTWTATKAWHTTGQAKLTIDSIRPIHYNNAHFAVLTTTQKGDALVAEGYEGIALKAGEGYYFSLFAKNINGKNSKLSIQLKDASGKVFAEGAVNVKGDVWQRYEISLLVKESTANAELSIVPETAGQYALDMISLFPKKTFKGRRNGLRADIAQALADLHPRFVRFPGGCVAHGNGLDNIYKWKNTIGKLEERKPMFNLWGYHQSMGIGYGEYFQFCEDIGAQPLPVIAAGVCCQNSSVGGAGQQGGIPMEQMDSYIQDILDLIEWANGDLTTKWGKVRAMNGHIKPYNLKYIGIGNEDLITDLFEERFRMIFKAIKAKYPEIVVIGTVGPWSEGTDYVEGWKLANEINIPMVDEHYYQSPGWFINNQDYYDNYDRSKSKVYLGEYAAHIGGRANNLHTSLVEALHLNSLERNGDVVSMSSYAPLLAKEGHTQWKPDLIFFNNTEVKTTVDYEVQKLYGVHAGESYIASQLELSDNDSYLKKRISVSVVEESETKDLIIKLVNVLPTSVDTKLNLKEFDYLPEALKITLAGNLKDTKVTPVESKQSVAQSFSTNLPAHSLTVIRLKRKSK</sequence>
<feature type="domain" description="Alpha-L-arabinofuranosidase C-terminal" evidence="6">
    <location>
        <begin position="675"/>
        <end position="850"/>
    </location>
</feature>
<name>A0ABT6YZ57_9BACT</name>
<gene>
    <name evidence="7" type="ORF">QM481_06110</name>
</gene>
<dbReference type="SUPFAM" id="SSF75005">
    <property type="entry name" value="Arabinanase/levansucrase/invertase"/>
    <property type="match status" value="1"/>
</dbReference>
<dbReference type="InterPro" id="IPR017853">
    <property type="entry name" value="GH"/>
</dbReference>
<dbReference type="SMART" id="SM00813">
    <property type="entry name" value="Alpha-L-AF_C"/>
    <property type="match status" value="1"/>
</dbReference>
<evidence type="ECO:0000313" key="8">
    <source>
        <dbReference type="Proteomes" id="UP001225761"/>
    </source>
</evidence>
<dbReference type="InterPro" id="IPR003305">
    <property type="entry name" value="CenC_carb-bd"/>
</dbReference>
<dbReference type="Gene3D" id="2.115.10.20">
    <property type="entry name" value="Glycosyl hydrolase domain, family 43"/>
    <property type="match status" value="1"/>
</dbReference>
<evidence type="ECO:0000256" key="4">
    <source>
        <dbReference type="ARBA" id="ARBA00022729"/>
    </source>
</evidence>
<dbReference type="PANTHER" id="PTHR31776:SF26">
    <property type="entry name" value="SECRETED ARABINOSIDASE"/>
    <property type="match status" value="1"/>
</dbReference>
<dbReference type="InterPro" id="IPR055235">
    <property type="entry name" value="ASD1_cat"/>
</dbReference>
<comment type="similarity">
    <text evidence="2">Belongs to the glycosyl hydrolase 51 family.</text>
</comment>
<dbReference type="Gene3D" id="2.60.40.1180">
    <property type="entry name" value="Golgi alpha-mannosidase II"/>
    <property type="match status" value="1"/>
</dbReference>
<dbReference type="Pfam" id="PF22847">
    <property type="entry name" value="BT_3657-like_N"/>
    <property type="match status" value="1"/>
</dbReference>